<evidence type="ECO:0000256" key="3">
    <source>
        <dbReference type="ARBA" id="ARBA00023082"/>
    </source>
</evidence>
<organism evidence="7 8">
    <name type="scientific">Butyricimonas faecalis</name>
    <dbReference type="NCBI Taxonomy" id="2093856"/>
    <lineage>
        <taxon>Bacteria</taxon>
        <taxon>Pseudomonadati</taxon>
        <taxon>Bacteroidota</taxon>
        <taxon>Bacteroidia</taxon>
        <taxon>Bacteroidales</taxon>
        <taxon>Odoribacteraceae</taxon>
        <taxon>Butyricimonas</taxon>
    </lineage>
</organism>
<evidence type="ECO:0000313" key="7">
    <source>
        <dbReference type="EMBL" id="AZS31155.1"/>
    </source>
</evidence>
<dbReference type="InterPro" id="IPR013249">
    <property type="entry name" value="RNA_pol_sigma70_r4_t2"/>
</dbReference>
<dbReference type="Gene3D" id="1.10.1740.10">
    <property type="match status" value="1"/>
</dbReference>
<evidence type="ECO:0000256" key="4">
    <source>
        <dbReference type="ARBA" id="ARBA00023163"/>
    </source>
</evidence>
<evidence type="ECO:0000313" key="8">
    <source>
        <dbReference type="Proteomes" id="UP000270673"/>
    </source>
</evidence>
<keyword evidence="8" id="KW-1185">Reference proteome</keyword>
<name>A0A3Q9IQA8_9BACT</name>
<dbReference type="AlphaFoldDB" id="A0A3Q9IQA8"/>
<dbReference type="EMBL" id="CP032819">
    <property type="protein sequence ID" value="AZS31155.1"/>
    <property type="molecule type" value="Genomic_DNA"/>
</dbReference>
<keyword evidence="2" id="KW-0805">Transcription regulation</keyword>
<dbReference type="Proteomes" id="UP000270673">
    <property type="component" value="Chromosome"/>
</dbReference>
<comment type="similarity">
    <text evidence="1">Belongs to the sigma-70 factor family. ECF subfamily.</text>
</comment>
<reference evidence="7 8" key="1">
    <citation type="submission" date="2018-10" db="EMBL/GenBank/DDBJ databases">
        <title>Butyricimonas faecalis sp. nov., isolated from human faeces and emended description of the genus Butyricimonas.</title>
        <authorList>
            <person name="Le Roy T."/>
            <person name="Van der Smissen P."/>
            <person name="Paquot A."/>
            <person name="Delzenne N."/>
            <person name="Muccioli G."/>
            <person name="Collet J.-F."/>
            <person name="Cani P.D."/>
        </authorList>
    </citation>
    <scope>NUCLEOTIDE SEQUENCE [LARGE SCALE GENOMIC DNA]</scope>
    <source>
        <strain evidence="7 8">H184</strain>
    </source>
</reference>
<evidence type="ECO:0000259" key="5">
    <source>
        <dbReference type="Pfam" id="PF04542"/>
    </source>
</evidence>
<dbReference type="OrthoDB" id="9782991at2"/>
<evidence type="ECO:0000259" key="6">
    <source>
        <dbReference type="Pfam" id="PF08281"/>
    </source>
</evidence>
<accession>A0A3Q9IQA8</accession>
<evidence type="ECO:0000256" key="1">
    <source>
        <dbReference type="ARBA" id="ARBA00010641"/>
    </source>
</evidence>
<proteinExistence type="inferred from homology"/>
<dbReference type="PANTHER" id="PTHR43133">
    <property type="entry name" value="RNA POLYMERASE ECF-TYPE SIGMA FACTO"/>
    <property type="match status" value="1"/>
</dbReference>
<dbReference type="KEGG" id="buy:D8S85_17410"/>
<dbReference type="Gene3D" id="1.10.10.10">
    <property type="entry name" value="Winged helix-like DNA-binding domain superfamily/Winged helix DNA-binding domain"/>
    <property type="match status" value="1"/>
</dbReference>
<dbReference type="InterPro" id="IPR007627">
    <property type="entry name" value="RNA_pol_sigma70_r2"/>
</dbReference>
<dbReference type="GO" id="GO:0016987">
    <property type="term" value="F:sigma factor activity"/>
    <property type="evidence" value="ECO:0007669"/>
    <property type="project" value="UniProtKB-KW"/>
</dbReference>
<keyword evidence="3" id="KW-0731">Sigma factor</keyword>
<dbReference type="CDD" id="cd06171">
    <property type="entry name" value="Sigma70_r4"/>
    <property type="match status" value="1"/>
</dbReference>
<dbReference type="GO" id="GO:0003677">
    <property type="term" value="F:DNA binding"/>
    <property type="evidence" value="ECO:0007669"/>
    <property type="project" value="InterPro"/>
</dbReference>
<dbReference type="GO" id="GO:0006352">
    <property type="term" value="P:DNA-templated transcription initiation"/>
    <property type="evidence" value="ECO:0007669"/>
    <property type="project" value="InterPro"/>
</dbReference>
<dbReference type="NCBIfam" id="TIGR02937">
    <property type="entry name" value="sigma70-ECF"/>
    <property type="match status" value="1"/>
</dbReference>
<dbReference type="InterPro" id="IPR036388">
    <property type="entry name" value="WH-like_DNA-bd_sf"/>
</dbReference>
<dbReference type="RefSeq" id="WP_127075428.1">
    <property type="nucleotide sequence ID" value="NZ_CP032819.1"/>
</dbReference>
<evidence type="ECO:0000256" key="2">
    <source>
        <dbReference type="ARBA" id="ARBA00023015"/>
    </source>
</evidence>
<dbReference type="InterPro" id="IPR014284">
    <property type="entry name" value="RNA_pol_sigma-70_dom"/>
</dbReference>
<dbReference type="SUPFAM" id="SSF88946">
    <property type="entry name" value="Sigma2 domain of RNA polymerase sigma factors"/>
    <property type="match status" value="1"/>
</dbReference>
<feature type="domain" description="RNA polymerase sigma factor 70 region 4 type 2" evidence="6">
    <location>
        <begin position="114"/>
        <end position="164"/>
    </location>
</feature>
<dbReference type="InterPro" id="IPR014327">
    <property type="entry name" value="RNA_pol_sigma70_bacteroid"/>
</dbReference>
<sequence length="184" mass="21534">MEKREIAGVQGQVNNIEVIFKEYYGSLCYFASQFLKNEEVIEDLVQDVFITLLEKKMLFQSEVHLKNFLYLSIRNSCLNYIRGARSQDRYIASLAHEEQTENFEESIILTEIHRELAAAVEKLPEECRKVFQLCYFQGLDNERVAQEFGVSVNTVKTQKARGKRILRENLKDIFPLLMLLNPLF</sequence>
<protein>
    <submittedName>
        <fullName evidence="7">RNA polymerase sigma-70 factor</fullName>
    </submittedName>
</protein>
<keyword evidence="4" id="KW-0804">Transcription</keyword>
<feature type="domain" description="RNA polymerase sigma-70 region 2" evidence="5">
    <location>
        <begin position="20"/>
        <end position="85"/>
    </location>
</feature>
<gene>
    <name evidence="7" type="ORF">D8S85_17410</name>
</gene>
<dbReference type="PANTHER" id="PTHR43133:SF46">
    <property type="entry name" value="RNA POLYMERASE SIGMA-70 FACTOR ECF SUBFAMILY"/>
    <property type="match status" value="1"/>
</dbReference>
<dbReference type="Pfam" id="PF04542">
    <property type="entry name" value="Sigma70_r2"/>
    <property type="match status" value="1"/>
</dbReference>
<dbReference type="Pfam" id="PF08281">
    <property type="entry name" value="Sigma70_r4_2"/>
    <property type="match status" value="1"/>
</dbReference>
<dbReference type="NCBIfam" id="TIGR02985">
    <property type="entry name" value="Sig70_bacteroi1"/>
    <property type="match status" value="1"/>
</dbReference>
<dbReference type="InterPro" id="IPR013325">
    <property type="entry name" value="RNA_pol_sigma_r2"/>
</dbReference>
<dbReference type="SUPFAM" id="SSF88659">
    <property type="entry name" value="Sigma3 and sigma4 domains of RNA polymerase sigma factors"/>
    <property type="match status" value="1"/>
</dbReference>
<dbReference type="InterPro" id="IPR039425">
    <property type="entry name" value="RNA_pol_sigma-70-like"/>
</dbReference>
<dbReference type="InterPro" id="IPR013324">
    <property type="entry name" value="RNA_pol_sigma_r3/r4-like"/>
</dbReference>